<reference evidence="1" key="1">
    <citation type="submission" date="2021-05" db="EMBL/GenBank/DDBJ databases">
        <authorList>
            <person name="Alioto T."/>
            <person name="Alioto T."/>
            <person name="Gomez Garrido J."/>
        </authorList>
    </citation>
    <scope>NUCLEOTIDE SEQUENCE</scope>
</reference>
<proteinExistence type="predicted"/>
<dbReference type="EMBL" id="HBUE01282580">
    <property type="protein sequence ID" value="CAG6569859.1"/>
    <property type="molecule type" value="Transcribed_RNA"/>
</dbReference>
<organism evidence="1">
    <name type="scientific">Culex pipiens</name>
    <name type="common">House mosquito</name>
    <dbReference type="NCBI Taxonomy" id="7175"/>
    <lineage>
        <taxon>Eukaryota</taxon>
        <taxon>Metazoa</taxon>
        <taxon>Ecdysozoa</taxon>
        <taxon>Arthropoda</taxon>
        <taxon>Hexapoda</taxon>
        <taxon>Insecta</taxon>
        <taxon>Pterygota</taxon>
        <taxon>Neoptera</taxon>
        <taxon>Endopterygota</taxon>
        <taxon>Diptera</taxon>
        <taxon>Nematocera</taxon>
        <taxon>Culicoidea</taxon>
        <taxon>Culicidae</taxon>
        <taxon>Culicinae</taxon>
        <taxon>Culicini</taxon>
        <taxon>Culex</taxon>
        <taxon>Culex</taxon>
    </lineage>
</organism>
<dbReference type="EMBL" id="HBUE01177061">
    <property type="protein sequence ID" value="CAG6518327.1"/>
    <property type="molecule type" value="Transcribed_RNA"/>
</dbReference>
<evidence type="ECO:0000313" key="1">
    <source>
        <dbReference type="EMBL" id="CAG6518327.1"/>
    </source>
</evidence>
<sequence>MHFIHNLLRPILFLDLQPSEHSITAGLDAQNLKSFHPYTVIFAAKTSPLPVSTSSGGQEHQAGCSRMIKENFITQIFASDLSLSARLRNGLDRRKYAFFVILFGKITVEKIQK</sequence>
<accession>A0A8D8DTJ0</accession>
<name>A0A8D8DTJ0_CULPI</name>
<protein>
    <submittedName>
        <fullName evidence="1">(northern house mosquito) hypothetical protein</fullName>
    </submittedName>
</protein>
<dbReference type="AlphaFoldDB" id="A0A8D8DTJ0"/>